<name>A0A8K0SZZ6_9HYPO</name>
<accession>A0A8K0SZZ6</accession>
<protein>
    <recommendedName>
        <fullName evidence="1">F-box domain-containing protein</fullName>
    </recommendedName>
</protein>
<dbReference type="Pfam" id="PF12937">
    <property type="entry name" value="F-box-like"/>
    <property type="match status" value="1"/>
</dbReference>
<gene>
    <name evidence="2" type="ORF">B0I35DRAFT_871</name>
</gene>
<dbReference type="PROSITE" id="PS50181">
    <property type="entry name" value="FBOX"/>
    <property type="match status" value="1"/>
</dbReference>
<proteinExistence type="predicted"/>
<dbReference type="InterPro" id="IPR001810">
    <property type="entry name" value="F-box_dom"/>
</dbReference>
<evidence type="ECO:0000313" key="2">
    <source>
        <dbReference type="EMBL" id="KAH7327758.1"/>
    </source>
</evidence>
<keyword evidence="3" id="KW-1185">Reference proteome</keyword>
<dbReference type="SUPFAM" id="SSF81383">
    <property type="entry name" value="F-box domain"/>
    <property type="match status" value="1"/>
</dbReference>
<dbReference type="InterPro" id="IPR036047">
    <property type="entry name" value="F-box-like_dom_sf"/>
</dbReference>
<organism evidence="2 3">
    <name type="scientific">Stachybotrys elegans</name>
    <dbReference type="NCBI Taxonomy" id="80388"/>
    <lineage>
        <taxon>Eukaryota</taxon>
        <taxon>Fungi</taxon>
        <taxon>Dikarya</taxon>
        <taxon>Ascomycota</taxon>
        <taxon>Pezizomycotina</taxon>
        <taxon>Sordariomycetes</taxon>
        <taxon>Hypocreomycetidae</taxon>
        <taxon>Hypocreales</taxon>
        <taxon>Stachybotryaceae</taxon>
        <taxon>Stachybotrys</taxon>
    </lineage>
</organism>
<dbReference type="AlphaFoldDB" id="A0A8K0SZZ6"/>
<dbReference type="CDD" id="cd09917">
    <property type="entry name" value="F-box_SF"/>
    <property type="match status" value="1"/>
</dbReference>
<evidence type="ECO:0000259" key="1">
    <source>
        <dbReference type="PROSITE" id="PS50181"/>
    </source>
</evidence>
<evidence type="ECO:0000313" key="3">
    <source>
        <dbReference type="Proteomes" id="UP000813444"/>
    </source>
</evidence>
<dbReference type="Gene3D" id="1.20.1280.50">
    <property type="match status" value="1"/>
</dbReference>
<dbReference type="Proteomes" id="UP000813444">
    <property type="component" value="Unassembled WGS sequence"/>
</dbReference>
<feature type="domain" description="F-box" evidence="1">
    <location>
        <begin position="49"/>
        <end position="98"/>
    </location>
</feature>
<sequence>MPSSPTSSIIIINRTHITMQKQSVRTKYTLSRVLQMLRRFLPKDPVNGQCHLMKLPVELLAAIIAELPPQSRLTLSLTCKTLHRVVHCAPGASLWMSGPQHLEYLCYISRSMADAWVCEACHGIHSVTYCKNWTCPKSKVDRDIPISAVISSYRPMCPSVVQIAVKWDRLGMLSKKRAKCLEHHLRPRQRTEVFQNDQMPDTKVTTALCAKVVDGRFLYKTVMEFEGEIRTAPERALNKLWICHHQWVVEPIPASHPNHRYWNALEECCQKDGIEVRGSCPACPTDFAVLKTQSCLVVKAWTDLGTGETPIDPLWRSRATIISSPNSEEDCCYKDPGSIRELYESVGFNALADTRARRWKTLSRA</sequence>
<dbReference type="OrthoDB" id="3766406at2759"/>
<reference evidence="2" key="1">
    <citation type="journal article" date="2021" name="Nat. Commun.">
        <title>Genetic determinants of endophytism in the Arabidopsis root mycobiome.</title>
        <authorList>
            <person name="Mesny F."/>
            <person name="Miyauchi S."/>
            <person name="Thiergart T."/>
            <person name="Pickel B."/>
            <person name="Atanasova L."/>
            <person name="Karlsson M."/>
            <person name="Huettel B."/>
            <person name="Barry K.W."/>
            <person name="Haridas S."/>
            <person name="Chen C."/>
            <person name="Bauer D."/>
            <person name="Andreopoulos W."/>
            <person name="Pangilinan J."/>
            <person name="LaButti K."/>
            <person name="Riley R."/>
            <person name="Lipzen A."/>
            <person name="Clum A."/>
            <person name="Drula E."/>
            <person name="Henrissat B."/>
            <person name="Kohler A."/>
            <person name="Grigoriev I.V."/>
            <person name="Martin F.M."/>
            <person name="Hacquard S."/>
        </authorList>
    </citation>
    <scope>NUCLEOTIDE SEQUENCE</scope>
    <source>
        <strain evidence="2">MPI-CAGE-CH-0235</strain>
    </source>
</reference>
<comment type="caution">
    <text evidence="2">The sequence shown here is derived from an EMBL/GenBank/DDBJ whole genome shotgun (WGS) entry which is preliminary data.</text>
</comment>
<dbReference type="EMBL" id="JAGPNK010000001">
    <property type="protein sequence ID" value="KAH7327758.1"/>
    <property type="molecule type" value="Genomic_DNA"/>
</dbReference>